<sequence>MIIIGTGIASWFTETIGIPSPVFLDGPHTHLLPRGHPRTARLWKGMRQWIDGWMNVFGGCIRNFHQTLTSVPTRRNPCLPPTKSRRCLYPARLSPFLDPCLDCRIGHDDWLCLVCRNTIFQELDVKNQEQCESVKILLRKMRMEDSEDTLEGRQLKGPKRDWGGVVENWIVLSNLDRTLDSLDG</sequence>
<reference evidence="1 2" key="1">
    <citation type="journal article" date="2022" name="bioRxiv">
        <title>Genomics of Preaxostyla Flagellates Illuminates Evolutionary Transitions and the Path Towards Mitochondrial Loss.</title>
        <authorList>
            <person name="Novak L.V.F."/>
            <person name="Treitli S.C."/>
            <person name="Pyrih J."/>
            <person name="Halakuc P."/>
            <person name="Pipaliya S.V."/>
            <person name="Vacek V."/>
            <person name="Brzon O."/>
            <person name="Soukal P."/>
            <person name="Eme L."/>
            <person name="Dacks J.B."/>
            <person name="Karnkowska A."/>
            <person name="Elias M."/>
            <person name="Hampl V."/>
        </authorList>
    </citation>
    <scope>NUCLEOTIDE SEQUENCE [LARGE SCALE GENOMIC DNA]</scope>
    <source>
        <strain evidence="1">NAU3</strain>
        <tissue evidence="1">Gut</tissue>
    </source>
</reference>
<evidence type="ECO:0000313" key="1">
    <source>
        <dbReference type="EMBL" id="KAK2950132.1"/>
    </source>
</evidence>
<accession>A0ABQ9XFL9</accession>
<evidence type="ECO:0000313" key="2">
    <source>
        <dbReference type="Proteomes" id="UP001281761"/>
    </source>
</evidence>
<name>A0ABQ9XFL9_9EUKA</name>
<dbReference type="EMBL" id="JARBJD010000142">
    <property type="protein sequence ID" value="KAK2950132.1"/>
    <property type="molecule type" value="Genomic_DNA"/>
</dbReference>
<gene>
    <name evidence="1" type="ORF">BLNAU_14934</name>
</gene>
<organism evidence="1 2">
    <name type="scientific">Blattamonas nauphoetae</name>
    <dbReference type="NCBI Taxonomy" id="2049346"/>
    <lineage>
        <taxon>Eukaryota</taxon>
        <taxon>Metamonada</taxon>
        <taxon>Preaxostyla</taxon>
        <taxon>Oxymonadida</taxon>
        <taxon>Blattamonas</taxon>
    </lineage>
</organism>
<comment type="caution">
    <text evidence="1">The sequence shown here is derived from an EMBL/GenBank/DDBJ whole genome shotgun (WGS) entry which is preliminary data.</text>
</comment>
<keyword evidence="2" id="KW-1185">Reference proteome</keyword>
<proteinExistence type="predicted"/>
<protein>
    <submittedName>
        <fullName evidence="1">Uncharacterized protein</fullName>
    </submittedName>
</protein>
<dbReference type="Proteomes" id="UP001281761">
    <property type="component" value="Unassembled WGS sequence"/>
</dbReference>